<dbReference type="Gene3D" id="1.10.10.10">
    <property type="entry name" value="Winged helix-like DNA-binding domain superfamily/Winged helix DNA-binding domain"/>
    <property type="match status" value="1"/>
</dbReference>
<dbReference type="SUPFAM" id="SSF46785">
    <property type="entry name" value="Winged helix' DNA-binding domain"/>
    <property type="match status" value="1"/>
</dbReference>
<dbReference type="CDD" id="cd00090">
    <property type="entry name" value="HTH_ARSR"/>
    <property type="match status" value="1"/>
</dbReference>
<dbReference type="Proteomes" id="UP001589818">
    <property type="component" value="Unassembled WGS sequence"/>
</dbReference>
<organism evidence="3 4">
    <name type="scientific">Paenibacillus mendelii</name>
    <dbReference type="NCBI Taxonomy" id="206163"/>
    <lineage>
        <taxon>Bacteria</taxon>
        <taxon>Bacillati</taxon>
        <taxon>Bacillota</taxon>
        <taxon>Bacilli</taxon>
        <taxon>Bacillales</taxon>
        <taxon>Paenibacillaceae</taxon>
        <taxon>Paenibacillus</taxon>
    </lineage>
</organism>
<proteinExistence type="predicted"/>
<dbReference type="InterPro" id="IPR039422">
    <property type="entry name" value="MarR/SlyA-like"/>
</dbReference>
<evidence type="ECO:0000313" key="4">
    <source>
        <dbReference type="Proteomes" id="UP001589818"/>
    </source>
</evidence>
<evidence type="ECO:0000256" key="1">
    <source>
        <dbReference type="ARBA" id="ARBA00023125"/>
    </source>
</evidence>
<dbReference type="PROSITE" id="PS50995">
    <property type="entry name" value="HTH_MARR_2"/>
    <property type="match status" value="1"/>
</dbReference>
<evidence type="ECO:0000313" key="3">
    <source>
        <dbReference type="EMBL" id="MFC0392661.1"/>
    </source>
</evidence>
<dbReference type="RefSeq" id="WP_204822731.1">
    <property type="nucleotide sequence ID" value="NZ_JANHOF010000044.1"/>
</dbReference>
<dbReference type="InterPro" id="IPR011991">
    <property type="entry name" value="ArsR-like_HTH"/>
</dbReference>
<accession>A0ABV6J9X4</accession>
<dbReference type="InterPro" id="IPR000835">
    <property type="entry name" value="HTH_MarR-typ"/>
</dbReference>
<dbReference type="Pfam" id="PF01047">
    <property type="entry name" value="MarR"/>
    <property type="match status" value="1"/>
</dbReference>
<evidence type="ECO:0000259" key="2">
    <source>
        <dbReference type="PROSITE" id="PS50995"/>
    </source>
</evidence>
<reference evidence="3 4" key="1">
    <citation type="submission" date="2024-09" db="EMBL/GenBank/DDBJ databases">
        <authorList>
            <person name="Sun Q."/>
            <person name="Mori K."/>
        </authorList>
    </citation>
    <scope>NUCLEOTIDE SEQUENCE [LARGE SCALE GENOMIC DNA]</scope>
    <source>
        <strain evidence="3 4">CCM 4839</strain>
    </source>
</reference>
<dbReference type="PANTHER" id="PTHR33164">
    <property type="entry name" value="TRANSCRIPTIONAL REGULATOR, MARR FAMILY"/>
    <property type="match status" value="1"/>
</dbReference>
<keyword evidence="4" id="KW-1185">Reference proteome</keyword>
<dbReference type="EMBL" id="JBHLVF010000022">
    <property type="protein sequence ID" value="MFC0392661.1"/>
    <property type="molecule type" value="Genomic_DNA"/>
</dbReference>
<sequence length="167" mass="18705">MSEAEHRKVLMSQMQFLGQMLSTETALFHQAAAAKLGLGITDMKMVSTLLQEGPMTAGQLSQRLNLTTGAVSNVIDRLEQRNFVKRAPDAKDRRKVIVTANKEKLAPSDNIYRSMGDAFERLLETYTTKELEFLVRYNQATIELTMLESAKLTKLYKKAGSVTEGDE</sequence>
<dbReference type="PANTHER" id="PTHR33164:SF106">
    <property type="entry name" value="TRANSCRIPTIONAL REGULATORY PROTEIN"/>
    <property type="match status" value="1"/>
</dbReference>
<dbReference type="InterPro" id="IPR036390">
    <property type="entry name" value="WH_DNA-bd_sf"/>
</dbReference>
<protein>
    <submittedName>
        <fullName evidence="3">MarR family winged helix-turn-helix transcriptional regulator</fullName>
    </submittedName>
</protein>
<gene>
    <name evidence="3" type="ORF">ACFFJ8_14920</name>
</gene>
<comment type="caution">
    <text evidence="3">The sequence shown here is derived from an EMBL/GenBank/DDBJ whole genome shotgun (WGS) entry which is preliminary data.</text>
</comment>
<name>A0ABV6J9X4_9BACL</name>
<feature type="domain" description="HTH marR-type" evidence="2">
    <location>
        <begin position="7"/>
        <end position="143"/>
    </location>
</feature>
<dbReference type="SMART" id="SM00347">
    <property type="entry name" value="HTH_MARR"/>
    <property type="match status" value="1"/>
</dbReference>
<keyword evidence="1" id="KW-0238">DNA-binding</keyword>
<dbReference type="InterPro" id="IPR036388">
    <property type="entry name" value="WH-like_DNA-bd_sf"/>
</dbReference>